<comment type="caution">
    <text evidence="2">The sequence shown here is derived from an EMBL/GenBank/DDBJ whole genome shotgun (WGS) entry which is preliminary data.</text>
</comment>
<dbReference type="EMBL" id="JACEFF010000897">
    <property type="protein sequence ID" value="KAH9628711.1"/>
    <property type="molecule type" value="Genomic_DNA"/>
</dbReference>
<accession>A0A922S8C5</accession>
<protein>
    <recommendedName>
        <fullName evidence="1">Lipase domain-containing protein</fullName>
    </recommendedName>
</protein>
<dbReference type="Proteomes" id="UP000814243">
    <property type="component" value="Unassembled WGS sequence"/>
</dbReference>
<proteinExistence type="predicted"/>
<dbReference type="InterPro" id="IPR013818">
    <property type="entry name" value="Lipase"/>
</dbReference>
<evidence type="ECO:0000259" key="1">
    <source>
        <dbReference type="Pfam" id="PF00151"/>
    </source>
</evidence>
<evidence type="ECO:0000313" key="3">
    <source>
        <dbReference type="Proteomes" id="UP000814243"/>
    </source>
</evidence>
<dbReference type="Gene3D" id="3.40.50.1820">
    <property type="entry name" value="alpha/beta hydrolase"/>
    <property type="match status" value="1"/>
</dbReference>
<reference evidence="2" key="1">
    <citation type="journal article" date="2021" name="G3 (Bethesda)">
        <title>Genome and transcriptome analysis of the beet armyworm Spodoptera exigua reveals targets for pest control. .</title>
        <authorList>
            <person name="Simon S."/>
            <person name="Breeschoten T."/>
            <person name="Jansen H.J."/>
            <person name="Dirks R.P."/>
            <person name="Schranz M.E."/>
            <person name="Ros V.I.D."/>
        </authorList>
    </citation>
    <scope>NUCLEOTIDE SEQUENCE</scope>
    <source>
        <strain evidence="2">TB_SE_WUR_2020</strain>
    </source>
</reference>
<organism evidence="2 3">
    <name type="scientific">Spodoptera exigua</name>
    <name type="common">Beet armyworm</name>
    <name type="synonym">Noctua fulgens</name>
    <dbReference type="NCBI Taxonomy" id="7107"/>
    <lineage>
        <taxon>Eukaryota</taxon>
        <taxon>Metazoa</taxon>
        <taxon>Ecdysozoa</taxon>
        <taxon>Arthropoda</taxon>
        <taxon>Hexapoda</taxon>
        <taxon>Insecta</taxon>
        <taxon>Pterygota</taxon>
        <taxon>Neoptera</taxon>
        <taxon>Endopterygota</taxon>
        <taxon>Lepidoptera</taxon>
        <taxon>Glossata</taxon>
        <taxon>Ditrysia</taxon>
        <taxon>Noctuoidea</taxon>
        <taxon>Noctuidae</taxon>
        <taxon>Amphipyrinae</taxon>
        <taxon>Spodoptera</taxon>
    </lineage>
</organism>
<feature type="domain" description="Lipase" evidence="1">
    <location>
        <begin position="15"/>
        <end position="71"/>
    </location>
</feature>
<dbReference type="GO" id="GO:0016298">
    <property type="term" value="F:lipase activity"/>
    <property type="evidence" value="ECO:0007669"/>
    <property type="project" value="InterPro"/>
</dbReference>
<dbReference type="SUPFAM" id="SSF53474">
    <property type="entry name" value="alpha/beta-Hydrolases"/>
    <property type="match status" value="1"/>
</dbReference>
<name>A0A922S8C5_SPOEX</name>
<sequence length="96" mass="10514">MLVQLHKIAHILPISLDPGRPLVSAYGSRQFRLGRDDAYVVHVLHTNAGFLGEDGQVGHADFCINGGRNSPLQSLHGGMLLFGECEEKKTPGRYTM</sequence>
<dbReference type="InterPro" id="IPR029058">
    <property type="entry name" value="AB_hydrolase_fold"/>
</dbReference>
<gene>
    <name evidence="2" type="ORF">HF086_003665</name>
</gene>
<dbReference type="AlphaFoldDB" id="A0A922S8C5"/>
<evidence type="ECO:0000313" key="2">
    <source>
        <dbReference type="EMBL" id="KAH9628711.1"/>
    </source>
</evidence>
<dbReference type="Pfam" id="PF00151">
    <property type="entry name" value="Lipase"/>
    <property type="match status" value="1"/>
</dbReference>